<keyword evidence="4" id="KW-1185">Reference proteome</keyword>
<dbReference type="InterPro" id="IPR042099">
    <property type="entry name" value="ANL_N_sf"/>
</dbReference>
<dbReference type="Gene3D" id="3.30.300.30">
    <property type="match status" value="1"/>
</dbReference>
<dbReference type="InterPro" id="IPR045851">
    <property type="entry name" value="AMP-bd_C_sf"/>
</dbReference>
<proteinExistence type="inferred from homology"/>
<reference evidence="3 4" key="1">
    <citation type="submission" date="2020-01" db="EMBL/GenBank/DDBJ databases">
        <title>Spongiivirga citrea KCTC 32990T.</title>
        <authorList>
            <person name="Wang G."/>
        </authorList>
    </citation>
    <scope>NUCLEOTIDE SEQUENCE [LARGE SCALE GENOMIC DNA]</scope>
    <source>
        <strain evidence="3 4">KCTC 32990</strain>
    </source>
</reference>
<evidence type="ECO:0000313" key="3">
    <source>
        <dbReference type="EMBL" id="NER16478.1"/>
    </source>
</evidence>
<dbReference type="Proteomes" id="UP000474296">
    <property type="component" value="Unassembled WGS sequence"/>
</dbReference>
<dbReference type="PANTHER" id="PTHR43201:SF8">
    <property type="entry name" value="ACYL-COA SYNTHETASE FAMILY MEMBER 3"/>
    <property type="match status" value="1"/>
</dbReference>
<comment type="similarity">
    <text evidence="1">Belongs to the ATP-dependent AMP-binding enzyme family.</text>
</comment>
<dbReference type="AlphaFoldDB" id="A0A6M0CF53"/>
<dbReference type="EMBL" id="JAABOQ010000002">
    <property type="protein sequence ID" value="NER16478.1"/>
    <property type="molecule type" value="Genomic_DNA"/>
</dbReference>
<protein>
    <submittedName>
        <fullName evidence="3">AMP-binding protein</fullName>
    </submittedName>
</protein>
<evidence type="ECO:0000259" key="2">
    <source>
        <dbReference type="Pfam" id="PF00501"/>
    </source>
</evidence>
<dbReference type="InterPro" id="IPR000873">
    <property type="entry name" value="AMP-dep_synth/lig_dom"/>
</dbReference>
<evidence type="ECO:0000256" key="1">
    <source>
        <dbReference type="ARBA" id="ARBA00006432"/>
    </source>
</evidence>
<feature type="domain" description="AMP-dependent synthetase/ligase" evidence="2">
    <location>
        <begin position="60"/>
        <end position="198"/>
    </location>
</feature>
<dbReference type="Pfam" id="PF00501">
    <property type="entry name" value="AMP-binding"/>
    <property type="match status" value="1"/>
</dbReference>
<dbReference type="Gene3D" id="3.40.50.12780">
    <property type="entry name" value="N-terminal domain of ligase-like"/>
    <property type="match status" value="1"/>
</dbReference>
<comment type="caution">
    <text evidence="3">The sequence shown here is derived from an EMBL/GenBank/DDBJ whole genome shotgun (WGS) entry which is preliminary data.</text>
</comment>
<dbReference type="PANTHER" id="PTHR43201">
    <property type="entry name" value="ACYL-COA SYNTHETASE"/>
    <property type="match status" value="1"/>
</dbReference>
<accession>A0A6M0CF53</accession>
<dbReference type="SUPFAM" id="SSF56801">
    <property type="entry name" value="Acetyl-CoA synthetase-like"/>
    <property type="match status" value="1"/>
</dbReference>
<organism evidence="3 4">
    <name type="scientific">Spongiivirga citrea</name>
    <dbReference type="NCBI Taxonomy" id="1481457"/>
    <lineage>
        <taxon>Bacteria</taxon>
        <taxon>Pseudomonadati</taxon>
        <taxon>Bacteroidota</taxon>
        <taxon>Flavobacteriia</taxon>
        <taxon>Flavobacteriales</taxon>
        <taxon>Flavobacteriaceae</taxon>
        <taxon>Spongiivirga</taxon>
    </lineage>
</organism>
<name>A0A6M0CF53_9FLAO</name>
<evidence type="ECO:0000313" key="4">
    <source>
        <dbReference type="Proteomes" id="UP000474296"/>
    </source>
</evidence>
<dbReference type="GO" id="GO:0031956">
    <property type="term" value="F:medium-chain fatty acid-CoA ligase activity"/>
    <property type="evidence" value="ECO:0007669"/>
    <property type="project" value="TreeGrafter"/>
</dbReference>
<gene>
    <name evidence="3" type="ORF">GWK10_04610</name>
</gene>
<dbReference type="GO" id="GO:0006631">
    <property type="term" value="P:fatty acid metabolic process"/>
    <property type="evidence" value="ECO:0007669"/>
    <property type="project" value="TreeGrafter"/>
</dbReference>
<sequence length="357" mass="39888">MTPHFSKIHLRFKLNGIYFDRDALKEVAYSFIKEGEPYEMAVGNFLTDWLNDKETIRIKTSGTTGDPKMISIKKQYMVNSAIATGNFFKTEIGDSALSCLSANYIAGKMMLVRAMILGLELDLAPPSSRPLGHSNKQYDFCAMVPLQVLHSIDQLDRVGTLIIGGAPITNTLFQKLQLVSANAFATYGMTETITHIAAKKLNNFASASEVRHMHYQLLPDVSISQDERNCLVINASKLNDETIITNDIVKIIDENTFEWLGRYDNVINSGGVKLIPEQIELKLAESLPRDFFVSSLPDETLGEKLVLVIEGDTIDIDPVTYANLDTYETPKETFFIPEFERTGSGKIKRSTTLETLL</sequence>
<dbReference type="RefSeq" id="WP_164029750.1">
    <property type="nucleotide sequence ID" value="NZ_JAABOQ010000002.1"/>
</dbReference>